<sequence>MSTRAVLAAAVITGLLLGIVGSRADDSDSSWHPRTDGSIAEAGR</sequence>
<proteinExistence type="predicted"/>
<protein>
    <recommendedName>
        <fullName evidence="4">Secreted protein</fullName>
    </recommendedName>
</protein>
<keyword evidence="3" id="KW-1185">Reference proteome</keyword>
<name>A0ABW7QMU2_9ACTN</name>
<dbReference type="Proteomes" id="UP001610818">
    <property type="component" value="Unassembled WGS sequence"/>
</dbReference>
<feature type="compositionally biased region" description="Basic and acidic residues" evidence="1">
    <location>
        <begin position="23"/>
        <end position="35"/>
    </location>
</feature>
<gene>
    <name evidence="2" type="ORF">ACH4F9_14955</name>
</gene>
<evidence type="ECO:0000256" key="1">
    <source>
        <dbReference type="SAM" id="MobiDB-lite"/>
    </source>
</evidence>
<comment type="caution">
    <text evidence="2">The sequence shown here is derived from an EMBL/GenBank/DDBJ whole genome shotgun (WGS) entry which is preliminary data.</text>
</comment>
<evidence type="ECO:0008006" key="4">
    <source>
        <dbReference type="Google" id="ProtNLM"/>
    </source>
</evidence>
<dbReference type="RefSeq" id="WP_397711825.1">
    <property type="nucleotide sequence ID" value="NZ_JBIRGN010000003.1"/>
</dbReference>
<feature type="region of interest" description="Disordered" evidence="1">
    <location>
        <begin position="22"/>
        <end position="44"/>
    </location>
</feature>
<dbReference type="EMBL" id="JBIRGQ010000003">
    <property type="protein sequence ID" value="MFH8546297.1"/>
    <property type="molecule type" value="Genomic_DNA"/>
</dbReference>
<organism evidence="2 3">
    <name type="scientific">Streptomyces longisporoflavus</name>
    <dbReference type="NCBI Taxonomy" id="28044"/>
    <lineage>
        <taxon>Bacteria</taxon>
        <taxon>Bacillati</taxon>
        <taxon>Actinomycetota</taxon>
        <taxon>Actinomycetes</taxon>
        <taxon>Kitasatosporales</taxon>
        <taxon>Streptomycetaceae</taxon>
        <taxon>Streptomyces</taxon>
    </lineage>
</organism>
<reference evidence="2 3" key="1">
    <citation type="submission" date="2024-10" db="EMBL/GenBank/DDBJ databases">
        <title>The Natural Products Discovery Center: Release of the First 8490 Sequenced Strains for Exploring Actinobacteria Biosynthetic Diversity.</title>
        <authorList>
            <person name="Kalkreuter E."/>
            <person name="Kautsar S.A."/>
            <person name="Yang D."/>
            <person name="Bader C.D."/>
            <person name="Teijaro C.N."/>
            <person name="Fluegel L."/>
            <person name="Davis C.M."/>
            <person name="Simpson J.R."/>
            <person name="Lauterbach L."/>
            <person name="Steele A.D."/>
            <person name="Gui C."/>
            <person name="Meng S."/>
            <person name="Li G."/>
            <person name="Viehrig K."/>
            <person name="Ye F."/>
            <person name="Su P."/>
            <person name="Kiefer A.F."/>
            <person name="Nichols A."/>
            <person name="Cepeda A.J."/>
            <person name="Yan W."/>
            <person name="Fan B."/>
            <person name="Jiang Y."/>
            <person name="Adhikari A."/>
            <person name="Zheng C.-J."/>
            <person name="Schuster L."/>
            <person name="Cowan T.M."/>
            <person name="Smanski M.J."/>
            <person name="Chevrette M.G."/>
            <person name="De Carvalho L.P.S."/>
            <person name="Shen B."/>
        </authorList>
    </citation>
    <scope>NUCLEOTIDE SEQUENCE [LARGE SCALE GENOMIC DNA]</scope>
    <source>
        <strain evidence="2 3">NPDC017990</strain>
    </source>
</reference>
<evidence type="ECO:0000313" key="2">
    <source>
        <dbReference type="EMBL" id="MFH8546297.1"/>
    </source>
</evidence>
<evidence type="ECO:0000313" key="3">
    <source>
        <dbReference type="Proteomes" id="UP001610818"/>
    </source>
</evidence>
<accession>A0ABW7QMU2</accession>